<evidence type="ECO:0000313" key="3">
    <source>
        <dbReference type="Proteomes" id="UP001066276"/>
    </source>
</evidence>
<dbReference type="Proteomes" id="UP001066276">
    <property type="component" value="Chromosome 3_2"/>
</dbReference>
<reference evidence="2" key="1">
    <citation type="journal article" date="2022" name="bioRxiv">
        <title>Sequencing and chromosome-scale assembly of the giantPleurodeles waltlgenome.</title>
        <authorList>
            <person name="Brown T."/>
            <person name="Elewa A."/>
            <person name="Iarovenko S."/>
            <person name="Subramanian E."/>
            <person name="Araus A.J."/>
            <person name="Petzold A."/>
            <person name="Susuki M."/>
            <person name="Suzuki K.-i.T."/>
            <person name="Hayashi T."/>
            <person name="Toyoda A."/>
            <person name="Oliveira C."/>
            <person name="Osipova E."/>
            <person name="Leigh N.D."/>
            <person name="Simon A."/>
            <person name="Yun M.H."/>
        </authorList>
    </citation>
    <scope>NUCLEOTIDE SEQUENCE</scope>
    <source>
        <strain evidence="2">20211129_DDA</strain>
        <tissue evidence="2">Liver</tissue>
    </source>
</reference>
<dbReference type="AlphaFoldDB" id="A0AAV7THE0"/>
<feature type="compositionally biased region" description="Basic and acidic residues" evidence="1">
    <location>
        <begin position="141"/>
        <end position="151"/>
    </location>
</feature>
<accession>A0AAV7THE0</accession>
<name>A0AAV7THE0_PLEWA</name>
<sequence>MPPSHHMSQRTVPMKDSSEHRVKQLRGEDLHCKCCCDLSLEETMARVSGERAPAFTSEELEKLVDWVLPQYTLLYGPPDKQVSAHQKKTYLACHRQGRPDPGVPPQTEHPLPETMGGHSLLEQEDGGGSAGDGLPTWEGCPSHHDPPDVQDPRGGLPGVGRALEGITAATRGSRTSTLATTSLGPLVPVVSGIWSAPATRAASMARSHSTDSPPPVKHQKLASARRERGKTPATKAAPRRPGGTVESAVTPFKVGKGHKKPGKSGKSSTVEKTAIIPAAQEATSSTSPAAHDRTASTSLAVQDRLTSTSPAAQDRTSSTSPAAQDRLTSTSPAAQDRTASTSPAAQDRPTSPAAQDRTASKSPAGP</sequence>
<dbReference type="EMBL" id="JANPWB010000006">
    <property type="protein sequence ID" value="KAJ1176080.1"/>
    <property type="molecule type" value="Genomic_DNA"/>
</dbReference>
<organism evidence="2 3">
    <name type="scientific">Pleurodeles waltl</name>
    <name type="common">Iberian ribbed newt</name>
    <dbReference type="NCBI Taxonomy" id="8319"/>
    <lineage>
        <taxon>Eukaryota</taxon>
        <taxon>Metazoa</taxon>
        <taxon>Chordata</taxon>
        <taxon>Craniata</taxon>
        <taxon>Vertebrata</taxon>
        <taxon>Euteleostomi</taxon>
        <taxon>Amphibia</taxon>
        <taxon>Batrachia</taxon>
        <taxon>Caudata</taxon>
        <taxon>Salamandroidea</taxon>
        <taxon>Salamandridae</taxon>
        <taxon>Pleurodelinae</taxon>
        <taxon>Pleurodeles</taxon>
    </lineage>
</organism>
<gene>
    <name evidence="2" type="ORF">NDU88_001363</name>
</gene>
<feature type="compositionally biased region" description="Polar residues" evidence="1">
    <location>
        <begin position="295"/>
        <end position="353"/>
    </location>
</feature>
<protein>
    <submittedName>
        <fullName evidence="2">Uncharacterized protein</fullName>
    </submittedName>
</protein>
<evidence type="ECO:0000313" key="2">
    <source>
        <dbReference type="EMBL" id="KAJ1176080.1"/>
    </source>
</evidence>
<proteinExistence type="predicted"/>
<comment type="caution">
    <text evidence="2">The sequence shown here is derived from an EMBL/GenBank/DDBJ whole genome shotgun (WGS) entry which is preliminary data.</text>
</comment>
<evidence type="ECO:0000256" key="1">
    <source>
        <dbReference type="SAM" id="MobiDB-lite"/>
    </source>
</evidence>
<keyword evidence="3" id="KW-1185">Reference proteome</keyword>
<feature type="region of interest" description="Disordered" evidence="1">
    <location>
        <begin position="201"/>
        <end position="366"/>
    </location>
</feature>
<feature type="region of interest" description="Disordered" evidence="1">
    <location>
        <begin position="94"/>
        <end position="160"/>
    </location>
</feature>